<dbReference type="PRINTS" id="PR00811">
    <property type="entry name" value="BCTERIALGSPD"/>
</dbReference>
<keyword evidence="4" id="KW-0472">Membrane</keyword>
<evidence type="ECO:0000256" key="1">
    <source>
        <dbReference type="ARBA" id="ARBA00004370"/>
    </source>
</evidence>
<evidence type="ECO:0000259" key="9">
    <source>
        <dbReference type="Pfam" id="PF21305"/>
    </source>
</evidence>
<feature type="domain" description="NolW-like" evidence="8">
    <location>
        <begin position="153"/>
        <end position="228"/>
    </location>
</feature>
<comment type="similarity">
    <text evidence="5">Belongs to the bacterial secretin family.</text>
</comment>
<dbReference type="GO" id="GO:0009279">
    <property type="term" value="C:cell outer membrane"/>
    <property type="evidence" value="ECO:0007669"/>
    <property type="project" value="UniProtKB-SubCell"/>
</dbReference>
<evidence type="ECO:0000256" key="2">
    <source>
        <dbReference type="ARBA" id="ARBA00022692"/>
    </source>
</evidence>
<feature type="domain" description="GspD-like N0" evidence="9">
    <location>
        <begin position="71"/>
        <end position="138"/>
    </location>
</feature>
<evidence type="ECO:0000259" key="7">
    <source>
        <dbReference type="Pfam" id="PF00263"/>
    </source>
</evidence>
<dbReference type="GO" id="GO:0015627">
    <property type="term" value="C:type II protein secretion system complex"/>
    <property type="evidence" value="ECO:0007669"/>
    <property type="project" value="TreeGrafter"/>
</dbReference>
<evidence type="ECO:0000256" key="3">
    <source>
        <dbReference type="ARBA" id="ARBA00022729"/>
    </source>
</evidence>
<dbReference type="InterPro" id="IPR004845">
    <property type="entry name" value="T2SS_GspD_CS"/>
</dbReference>
<dbReference type="PROSITE" id="PS00875">
    <property type="entry name" value="T2SP_D"/>
    <property type="match status" value="1"/>
</dbReference>
<evidence type="ECO:0000313" key="11">
    <source>
        <dbReference type="Proteomes" id="UP000009374"/>
    </source>
</evidence>
<dbReference type="InterPro" id="IPR038591">
    <property type="entry name" value="NolW-like_sf"/>
</dbReference>
<accession>C6HW33</accession>
<dbReference type="InterPro" id="IPR005644">
    <property type="entry name" value="NolW-like"/>
</dbReference>
<keyword evidence="3" id="KW-0732">Signal</keyword>
<comment type="subcellular location">
    <subcellularLocation>
        <location evidence="6">Cell outer membrane</location>
    </subcellularLocation>
    <subcellularLocation>
        <location evidence="1">Membrane</location>
    </subcellularLocation>
</comment>
<evidence type="ECO:0000313" key="10">
    <source>
        <dbReference type="EMBL" id="EES53138.1"/>
    </source>
</evidence>
<dbReference type="Pfam" id="PF03958">
    <property type="entry name" value="Secretin_N"/>
    <property type="match status" value="1"/>
</dbReference>
<dbReference type="PANTHER" id="PTHR30332:SF24">
    <property type="entry name" value="SECRETIN GSPD-RELATED"/>
    <property type="match status" value="1"/>
</dbReference>
<evidence type="ECO:0000256" key="6">
    <source>
        <dbReference type="RuleBase" id="RU004004"/>
    </source>
</evidence>
<keyword evidence="11" id="KW-1185">Reference proteome</keyword>
<dbReference type="InterPro" id="IPR004846">
    <property type="entry name" value="T2SS/T3SS_dom"/>
</dbReference>
<dbReference type="PANTHER" id="PTHR30332">
    <property type="entry name" value="PROBABLE GENERAL SECRETION PATHWAY PROTEIN D"/>
    <property type="match status" value="1"/>
</dbReference>
<evidence type="ECO:0000256" key="4">
    <source>
        <dbReference type="ARBA" id="ARBA00023136"/>
    </source>
</evidence>
<dbReference type="Gene3D" id="3.30.1370.120">
    <property type="match status" value="1"/>
</dbReference>
<dbReference type="EMBL" id="GG693868">
    <property type="protein sequence ID" value="EES53138.1"/>
    <property type="molecule type" value="Genomic_DNA"/>
</dbReference>
<name>C6HW33_9BACT</name>
<dbReference type="Pfam" id="PF00263">
    <property type="entry name" value="Secretin"/>
    <property type="match status" value="1"/>
</dbReference>
<dbReference type="InterPro" id="IPR050810">
    <property type="entry name" value="Bact_Secretion_Sys_Channel"/>
</dbReference>
<evidence type="ECO:0000256" key="5">
    <source>
        <dbReference type="RuleBase" id="RU004003"/>
    </source>
</evidence>
<dbReference type="Pfam" id="PF21305">
    <property type="entry name" value="type_II_gspD_N0"/>
    <property type="match status" value="1"/>
</dbReference>
<reference evidence="10" key="2">
    <citation type="submission" date="2009-05" db="EMBL/GenBank/DDBJ databases">
        <authorList>
            <person name="Goltsman D.S.A."/>
            <person name="Denef V.J."/>
            <person name="Singer S.W."/>
            <person name="Verberkmoes N.C."/>
            <person name="Lefsrud M."/>
            <person name="Mueller R."/>
            <person name="Dick G.J."/>
            <person name="Sun C."/>
            <person name="Wheeler K."/>
            <person name="Zemla A."/>
            <person name="Baker B.J."/>
            <person name="Hauser L."/>
            <person name="Land M."/>
            <person name="Shah M.B."/>
            <person name="Thelen M.P."/>
            <person name="Hettich R.L."/>
            <person name="Banfield J.F."/>
        </authorList>
    </citation>
    <scope>NUCLEOTIDE SEQUENCE</scope>
</reference>
<sequence>MRQALLSVPTDQHLRTFPLRSRTGRAFWAVLFLLFLVPGPGTVPVAVAAAPGAPPAPTPLALPAPVQKVSMNFRNVDVSVLVRFMSELLQQNIVMDERVKGKLTILSPAEVTVPEAFRIFSDALRMKGFEAVSKKGMIYIVPETQAPPTREMFLYTLENTSAKSIAKTVNAILSKGFAPRPVGGVREGGFDGPIQIVPDKSSNSLIVSATAHDYERLKPILHSLDAQPGEVYVKASLIEISTDKLNNIQVNLLGGVLGSNNSGVVGLTNYGMLGSIVNGATGASSLSGSTTGAAGSLGVVSGAAGAASALSGLNGLVAGVLTGGTFKYNGVNYPNIGELLNALETYSDVRTLSTPEILATDGVKAKITIGEDVPFITGQSQTVGGNVMTMIQRQNVGITLELTPHILSHNRVRLDVKQTISALTNASQVIGTIAVGPTTTKRSAKTNLTISSGQTVVIGGLISKETSINDQGIPFLSDIPILGYLFSNTNNEKKRDDLLIFLTPYVIRNAQDLAVVKHDAPEGLKKFASNNKLLQKLLLDRKTTSTSSDQFLNTVDVPGDPGAPE</sequence>
<protein>
    <submittedName>
        <fullName evidence="10">Putative general secretion pathway protein D</fullName>
    </submittedName>
</protein>
<proteinExistence type="inferred from homology"/>
<dbReference type="AlphaFoldDB" id="C6HW33"/>
<dbReference type="Proteomes" id="UP000009374">
    <property type="component" value="Unassembled WGS sequence"/>
</dbReference>
<dbReference type="InterPro" id="IPR001775">
    <property type="entry name" value="GspD/PilQ"/>
</dbReference>
<feature type="domain" description="Type II/III secretion system secretin-like" evidence="7">
    <location>
        <begin position="342"/>
        <end position="508"/>
    </location>
</feature>
<keyword evidence="2" id="KW-0812">Transmembrane</keyword>
<organism evidence="10 11">
    <name type="scientific">Leptospirillum ferrodiazotrophum</name>
    <dbReference type="NCBI Taxonomy" id="412449"/>
    <lineage>
        <taxon>Bacteria</taxon>
        <taxon>Pseudomonadati</taxon>
        <taxon>Nitrospirota</taxon>
        <taxon>Nitrospiria</taxon>
        <taxon>Nitrospirales</taxon>
        <taxon>Nitrospiraceae</taxon>
        <taxon>Leptospirillum</taxon>
    </lineage>
</organism>
<reference evidence="10" key="1">
    <citation type="journal article" date="2009" name="Appl. Environ. Microbiol.">
        <title>Community genomic and proteomic analyses of chemoautotrophic iron-oxidizing "Leptospirillum rubarum" (Group II) and "Leptospirillum ferrodiazotrophum" (Group III) bacteria in acid mine drainage biofilms.</title>
        <authorList>
            <person name="Goltsman D.S."/>
            <person name="Denef V.J."/>
            <person name="Singer S.W."/>
            <person name="VerBerkmoes N.C."/>
            <person name="Lefsrud M."/>
            <person name="Mueller R.S."/>
            <person name="Dick G.J."/>
            <person name="Sun C.L."/>
            <person name="Wheeler K.E."/>
            <person name="Zemla A."/>
            <person name="Baker B.J."/>
            <person name="Hauser L."/>
            <person name="Land M."/>
            <person name="Shah M.B."/>
            <person name="Thelen M.P."/>
            <person name="Hettich R.L."/>
            <person name="Banfield J.F."/>
        </authorList>
    </citation>
    <scope>NUCLEOTIDE SEQUENCE [LARGE SCALE GENOMIC DNA]</scope>
</reference>
<dbReference type="GO" id="GO:0009306">
    <property type="term" value="P:protein secretion"/>
    <property type="evidence" value="ECO:0007669"/>
    <property type="project" value="InterPro"/>
</dbReference>
<evidence type="ECO:0000259" key="8">
    <source>
        <dbReference type="Pfam" id="PF03958"/>
    </source>
</evidence>
<dbReference type="Gene3D" id="3.55.50.30">
    <property type="match status" value="1"/>
</dbReference>
<dbReference type="InterPro" id="IPR049371">
    <property type="entry name" value="GspD-like_N0"/>
</dbReference>
<gene>
    <name evidence="10" type="ORF">UBAL3_80290011</name>
</gene>
<keyword evidence="6" id="KW-0813">Transport</keyword>